<reference evidence="2 3" key="1">
    <citation type="submission" date="2013-02" db="EMBL/GenBank/DDBJ databases">
        <title>The Genome Sequence of Plasmodium inui San Antonio 1.</title>
        <authorList>
            <consortium name="The Broad Institute Genome Sequencing Platform"/>
            <consortium name="The Broad Institute Genome Sequencing Center for Infectious Disease"/>
            <person name="Neafsey D."/>
            <person name="Cheeseman I."/>
            <person name="Volkman S."/>
            <person name="Adams J."/>
            <person name="Walker B."/>
            <person name="Young S.K."/>
            <person name="Zeng Q."/>
            <person name="Gargeya S."/>
            <person name="Fitzgerald M."/>
            <person name="Haas B."/>
            <person name="Abouelleil A."/>
            <person name="Alvarado L."/>
            <person name="Arachchi H.M."/>
            <person name="Berlin A.M."/>
            <person name="Chapman S.B."/>
            <person name="Dewar J."/>
            <person name="Goldberg J."/>
            <person name="Griggs A."/>
            <person name="Gujja S."/>
            <person name="Hansen M."/>
            <person name="Howarth C."/>
            <person name="Imamovic A."/>
            <person name="Larimer J."/>
            <person name="McCowan C."/>
            <person name="Murphy C."/>
            <person name="Neiman D."/>
            <person name="Pearson M."/>
            <person name="Priest M."/>
            <person name="Roberts A."/>
            <person name="Saif S."/>
            <person name="Shea T."/>
            <person name="Sisk P."/>
            <person name="Sykes S."/>
            <person name="Wortman J."/>
            <person name="Nusbaum C."/>
            <person name="Birren B."/>
        </authorList>
    </citation>
    <scope>NUCLEOTIDE SEQUENCE [LARGE SCALE GENOMIC DNA]</scope>
    <source>
        <strain evidence="2 3">San Antonio 1</strain>
    </source>
</reference>
<keyword evidence="3" id="KW-1185">Reference proteome</keyword>
<dbReference type="GeneID" id="20038033"/>
<proteinExistence type="predicted"/>
<feature type="region of interest" description="Disordered" evidence="1">
    <location>
        <begin position="583"/>
        <end position="665"/>
    </location>
</feature>
<feature type="compositionally biased region" description="Basic and acidic residues" evidence="1">
    <location>
        <begin position="583"/>
        <end position="616"/>
    </location>
</feature>
<sequence>MENNQFSYILRRQIQDIFAECSVSNEKGGLQDGDSSVGGPTQGDDPDKQMNFPRGKNRIDQRGLNGHDNTGWIDTRPQINLKKEEDKSIFGHDGKILMVQSYTSLLYEHCQDKVNVVLANRTMHEGRIEMQISGQGESFTLPARLDGNILSSFSPQLKKGVYNLFFFINKEMIYSKLLSCGVNKLSRGMPCLPLHVIEISSSGHVAYCREIKKLPPYNIRVNNHVHTNKGLLKLYALMHKQYSQMANQEGIRDGRVSLGTDYQLHTSSDSDFYDLLSAYKDAYTNHHPYVHGKKGKKEKLYINNIPFLSALNFVSHLEQCRIPPLYKKLLYDQCAYGDKVAIMRYHTRLAPGNYSSGGLCAHVFAKDQLGGSYSVFAFDLVVPGVEKGGRRAIEGATTTSKAKTEYEPPAWTKKNPPVSSLLRFSCNQDSCADMRQWSYVEAIHCRKNDVARKFYLSKGGKRGTNVEGPVAYPVTYPLQCPVPVELINNRNAFKRYAPGIRLSERASLFFEAWDCDILPVGPFVPSADCGTDCSMDCNIHCNRHCEKVCAQMRNLSTLVRSARGDTLSFDDLCEEGQKRDVIKSGGTEKRADEVEKNEQVGKGQEGKGQEDGQGSKEEEDGQGAKGPDDGQGAKKTYDEDDTKGEKRQSSPRRAESKVRPQDEQLKCATKQTQEEAGSKCPLSTFVSFVITIDGKIYHSVLPISRLLLLFVVNYWMYFAD</sequence>
<evidence type="ECO:0000256" key="1">
    <source>
        <dbReference type="SAM" id="MobiDB-lite"/>
    </source>
</evidence>
<dbReference type="AlphaFoldDB" id="W7ACG2"/>
<dbReference type="Proteomes" id="UP000030640">
    <property type="component" value="Unassembled WGS sequence"/>
</dbReference>
<feature type="region of interest" description="Disordered" evidence="1">
    <location>
        <begin position="25"/>
        <end position="72"/>
    </location>
</feature>
<dbReference type="RefSeq" id="XP_008816580.1">
    <property type="nucleotide sequence ID" value="XM_008818358.1"/>
</dbReference>
<evidence type="ECO:0000313" key="2">
    <source>
        <dbReference type="EMBL" id="EUD66774.1"/>
    </source>
</evidence>
<feature type="compositionally biased region" description="Basic and acidic residues" evidence="1">
    <location>
        <begin position="626"/>
        <end position="665"/>
    </location>
</feature>
<accession>W7ACG2</accession>
<dbReference type="OrthoDB" id="371339at2759"/>
<evidence type="ECO:0000313" key="3">
    <source>
        <dbReference type="Proteomes" id="UP000030640"/>
    </source>
</evidence>
<name>W7ACG2_9APIC</name>
<protein>
    <submittedName>
        <fullName evidence="2">Uncharacterized protein</fullName>
    </submittedName>
</protein>
<gene>
    <name evidence="2" type="ORF">C922_02759</name>
</gene>
<organism evidence="2 3">
    <name type="scientific">Plasmodium inui San Antonio 1</name>
    <dbReference type="NCBI Taxonomy" id="1237626"/>
    <lineage>
        <taxon>Eukaryota</taxon>
        <taxon>Sar</taxon>
        <taxon>Alveolata</taxon>
        <taxon>Apicomplexa</taxon>
        <taxon>Aconoidasida</taxon>
        <taxon>Haemosporida</taxon>
        <taxon>Plasmodiidae</taxon>
        <taxon>Plasmodium</taxon>
        <taxon>Plasmodium (Plasmodium)</taxon>
    </lineage>
</organism>
<dbReference type="EMBL" id="KI965469">
    <property type="protein sequence ID" value="EUD66774.1"/>
    <property type="molecule type" value="Genomic_DNA"/>
</dbReference>
<dbReference type="VEuPathDB" id="PlasmoDB:C922_02759"/>